<dbReference type="Gene3D" id="3.40.50.1100">
    <property type="match status" value="2"/>
</dbReference>
<evidence type="ECO:0000313" key="10">
    <source>
        <dbReference type="EMBL" id="ORZ39542.1"/>
    </source>
</evidence>
<evidence type="ECO:0000256" key="4">
    <source>
        <dbReference type="ARBA" id="ARBA00013028"/>
    </source>
</evidence>
<evidence type="ECO:0000256" key="3">
    <source>
        <dbReference type="ARBA" id="ARBA00005517"/>
    </source>
</evidence>
<comment type="similarity">
    <text evidence="3">Belongs to the threonine synthase family.</text>
</comment>
<evidence type="ECO:0000256" key="6">
    <source>
        <dbReference type="ARBA" id="ARBA00022697"/>
    </source>
</evidence>
<dbReference type="GO" id="GO:0009088">
    <property type="term" value="P:threonine biosynthetic process"/>
    <property type="evidence" value="ECO:0007669"/>
    <property type="project" value="UniProtKB-UniPathway"/>
</dbReference>
<proteinExistence type="inferred from homology"/>
<evidence type="ECO:0000313" key="11">
    <source>
        <dbReference type="Proteomes" id="UP000193411"/>
    </source>
</evidence>
<feature type="domain" description="Tryptophan synthase beta chain-like PALP" evidence="9">
    <location>
        <begin position="75"/>
        <end position="217"/>
    </location>
</feature>
<evidence type="ECO:0000256" key="7">
    <source>
        <dbReference type="ARBA" id="ARBA00022898"/>
    </source>
</evidence>
<dbReference type="PANTHER" id="PTHR42690:SF1">
    <property type="entry name" value="THREONINE SYNTHASE-LIKE 2"/>
    <property type="match status" value="1"/>
</dbReference>
<name>A0A1Y2I2A4_9FUNG</name>
<gene>
    <name evidence="10" type="ORF">BCR44DRAFT_1426735</name>
</gene>
<dbReference type="OrthoDB" id="5203861at2759"/>
<feature type="modified residue" description="N6-(pyridoxal phosphate)lysine" evidence="8">
    <location>
        <position position="89"/>
    </location>
</feature>
<keyword evidence="6" id="KW-0791">Threonine biosynthesis</keyword>
<dbReference type="SUPFAM" id="SSF53686">
    <property type="entry name" value="Tryptophan synthase beta subunit-like PLP-dependent enzymes"/>
    <property type="match status" value="1"/>
</dbReference>
<reference evidence="10 11" key="1">
    <citation type="submission" date="2016-07" db="EMBL/GenBank/DDBJ databases">
        <title>Pervasive Adenine N6-methylation of Active Genes in Fungi.</title>
        <authorList>
            <consortium name="DOE Joint Genome Institute"/>
            <person name="Mondo S.J."/>
            <person name="Dannebaum R.O."/>
            <person name="Kuo R.C."/>
            <person name="Labutti K."/>
            <person name="Haridas S."/>
            <person name="Kuo A."/>
            <person name="Salamov A."/>
            <person name="Ahrendt S.R."/>
            <person name="Lipzen A."/>
            <person name="Sullivan W."/>
            <person name="Andreopoulos W.B."/>
            <person name="Clum A."/>
            <person name="Lindquist E."/>
            <person name="Daum C."/>
            <person name="Ramamoorthy G.K."/>
            <person name="Gryganskyi A."/>
            <person name="Culley D."/>
            <person name="Magnuson J.K."/>
            <person name="James T.Y."/>
            <person name="O'Malley M.A."/>
            <person name="Stajich J.E."/>
            <person name="Spatafora J.W."/>
            <person name="Visel A."/>
            <person name="Grigoriev I.V."/>
        </authorList>
    </citation>
    <scope>NUCLEOTIDE SEQUENCE [LARGE SCALE GENOMIC DNA]</scope>
    <source>
        <strain evidence="10 11">PL171</strain>
    </source>
</reference>
<dbReference type="InterPro" id="IPR001926">
    <property type="entry name" value="TrpB-like_PALP"/>
</dbReference>
<keyword evidence="7 8" id="KW-0663">Pyridoxal phosphate</keyword>
<dbReference type="STRING" id="765915.A0A1Y2I2A4"/>
<dbReference type="InterPro" id="IPR051166">
    <property type="entry name" value="Threonine_Synthase"/>
</dbReference>
<evidence type="ECO:0000256" key="2">
    <source>
        <dbReference type="ARBA" id="ARBA00004979"/>
    </source>
</evidence>
<dbReference type="AlphaFoldDB" id="A0A1Y2I2A4"/>
<comment type="pathway">
    <text evidence="2">Amino-acid biosynthesis; L-threonine biosynthesis; L-threonine from L-aspartate: step 5/5.</text>
</comment>
<dbReference type="InterPro" id="IPR004450">
    <property type="entry name" value="Thr_synthase-like"/>
</dbReference>
<dbReference type="UniPathway" id="UPA00050">
    <property type="reaction ID" value="UER00065"/>
</dbReference>
<protein>
    <recommendedName>
        <fullName evidence="4">threonine synthase</fullName>
        <ecNumber evidence="4">4.2.3.1</ecNumber>
    </recommendedName>
</protein>
<comment type="cofactor">
    <cofactor evidence="1 8">
        <name>pyridoxal 5'-phosphate</name>
        <dbReference type="ChEBI" id="CHEBI:597326"/>
    </cofactor>
</comment>
<dbReference type="InterPro" id="IPR000634">
    <property type="entry name" value="Ser/Thr_deHydtase_PyrdxlP-BS"/>
</dbReference>
<dbReference type="InterPro" id="IPR036052">
    <property type="entry name" value="TrpB-like_PALP_sf"/>
</dbReference>
<dbReference type="Pfam" id="PF00291">
    <property type="entry name" value="PALP"/>
    <property type="match status" value="1"/>
</dbReference>
<organism evidence="10 11">
    <name type="scientific">Catenaria anguillulae PL171</name>
    <dbReference type="NCBI Taxonomy" id="765915"/>
    <lineage>
        <taxon>Eukaryota</taxon>
        <taxon>Fungi</taxon>
        <taxon>Fungi incertae sedis</taxon>
        <taxon>Blastocladiomycota</taxon>
        <taxon>Blastocladiomycetes</taxon>
        <taxon>Blastocladiales</taxon>
        <taxon>Catenariaceae</taxon>
        <taxon>Catenaria</taxon>
    </lineage>
</organism>
<sequence length="476" mass="52221">MHSQYISTRGQSPALPFSQARWSALIARTPSTAYADIAADLFSLYSFGPQSAFRSIHVAPLHDVRDHTSPNKPLVHILELFHGPTLAFKDVALQFLGYLFEYLLARQPEGKQEVTVVGATSGDTGSAAIAGLRGKAGIRVCILHPHGKVSPVQAAQMTSVLDANVCNVALDGDCTFDDCQDVVKAMFNDPSMRAEFQLAAVNSINFARILAQVSYYVYSYLQLEAQFGRHAVEAKVVYSQMGLPIGKLIVATNENDILYRFMQSGIYSPDPNWQPGMPADTSFQAHPTLSPAMDITVASNFERVLYDWVQDATQVKAWMDQVKTRGGFKVPDSVLHKARTALWSHHVRDSEIVDTIADYYARSKYVLDPHTAVGVRSADEYRAHHVVAGPMVCLATAHPGKFLDAVCTALARSFPQGTSAEVKALETLPRRLVKLQRDNNGAKPGKEQVAKVLRMQWPVGEVVVGQKLVPANCDLV</sequence>
<dbReference type="EMBL" id="MCFL01000005">
    <property type="protein sequence ID" value="ORZ39542.1"/>
    <property type="molecule type" value="Genomic_DNA"/>
</dbReference>
<dbReference type="PANTHER" id="PTHR42690">
    <property type="entry name" value="THREONINE SYNTHASE FAMILY MEMBER"/>
    <property type="match status" value="1"/>
</dbReference>
<evidence type="ECO:0000256" key="5">
    <source>
        <dbReference type="ARBA" id="ARBA00022605"/>
    </source>
</evidence>
<evidence type="ECO:0000256" key="8">
    <source>
        <dbReference type="PIRSR" id="PIRSR604450-51"/>
    </source>
</evidence>
<accession>A0A1Y2I2A4</accession>
<evidence type="ECO:0000259" key="9">
    <source>
        <dbReference type="Pfam" id="PF00291"/>
    </source>
</evidence>
<keyword evidence="11" id="KW-1185">Reference proteome</keyword>
<dbReference type="NCBIfam" id="TIGR00260">
    <property type="entry name" value="thrC"/>
    <property type="match status" value="1"/>
</dbReference>
<evidence type="ECO:0000256" key="1">
    <source>
        <dbReference type="ARBA" id="ARBA00001933"/>
    </source>
</evidence>
<dbReference type="EC" id="4.2.3.1" evidence="4"/>
<comment type="caution">
    <text evidence="10">The sequence shown here is derived from an EMBL/GenBank/DDBJ whole genome shotgun (WGS) entry which is preliminary data.</text>
</comment>
<dbReference type="GO" id="GO:0030170">
    <property type="term" value="F:pyridoxal phosphate binding"/>
    <property type="evidence" value="ECO:0007669"/>
    <property type="project" value="InterPro"/>
</dbReference>
<keyword evidence="5" id="KW-0028">Amino-acid biosynthesis</keyword>
<dbReference type="PROSITE" id="PS00165">
    <property type="entry name" value="DEHYDRATASE_SER_THR"/>
    <property type="match status" value="1"/>
</dbReference>
<dbReference type="Pfam" id="PF24857">
    <property type="entry name" value="THR4_C"/>
    <property type="match status" value="1"/>
</dbReference>
<dbReference type="Proteomes" id="UP000193411">
    <property type="component" value="Unassembled WGS sequence"/>
</dbReference>
<dbReference type="GO" id="GO:0004795">
    <property type="term" value="F:threonine synthase activity"/>
    <property type="evidence" value="ECO:0007669"/>
    <property type="project" value="UniProtKB-EC"/>
</dbReference>